<reference evidence="1 2" key="1">
    <citation type="journal article" date="2024" name="Science">
        <title>Giant polyketide synthase enzymes in the biosynthesis of giant marine polyether toxins.</title>
        <authorList>
            <person name="Fallon T.R."/>
            <person name="Shende V.V."/>
            <person name="Wierzbicki I.H."/>
            <person name="Pendleton A.L."/>
            <person name="Watervoot N.F."/>
            <person name="Auber R.P."/>
            <person name="Gonzalez D.J."/>
            <person name="Wisecaver J.H."/>
            <person name="Moore B.S."/>
        </authorList>
    </citation>
    <scope>NUCLEOTIDE SEQUENCE [LARGE SCALE GENOMIC DNA]</scope>
    <source>
        <strain evidence="1 2">12B1</strain>
    </source>
</reference>
<proteinExistence type="predicted"/>
<sequence>MWTASVHKDEWETTLWQDSQLIISFGNFFSSTRAGLLARGASGEEESFHTWCPEPIWHYNIEGRSATDSADQARKKLTLAERRNVRAGPKGISFVLDIAFTNGAVLQRMLQPATMPRAQLDKKYTKTHFSMLMK</sequence>
<dbReference type="EMBL" id="JBGBPQ010000001">
    <property type="protein sequence ID" value="KAL1530352.1"/>
    <property type="molecule type" value="Genomic_DNA"/>
</dbReference>
<evidence type="ECO:0000313" key="2">
    <source>
        <dbReference type="Proteomes" id="UP001515480"/>
    </source>
</evidence>
<protein>
    <submittedName>
        <fullName evidence="1">Uncharacterized protein</fullName>
    </submittedName>
</protein>
<dbReference type="AlphaFoldDB" id="A0AB34KAK2"/>
<dbReference type="Proteomes" id="UP001515480">
    <property type="component" value="Unassembled WGS sequence"/>
</dbReference>
<name>A0AB34KAK2_PRYPA</name>
<accession>A0AB34KAK2</accession>
<gene>
    <name evidence="1" type="ORF">AB1Y20_001260</name>
</gene>
<evidence type="ECO:0000313" key="1">
    <source>
        <dbReference type="EMBL" id="KAL1530352.1"/>
    </source>
</evidence>
<keyword evidence="2" id="KW-1185">Reference proteome</keyword>
<organism evidence="1 2">
    <name type="scientific">Prymnesium parvum</name>
    <name type="common">Toxic golden alga</name>
    <dbReference type="NCBI Taxonomy" id="97485"/>
    <lineage>
        <taxon>Eukaryota</taxon>
        <taxon>Haptista</taxon>
        <taxon>Haptophyta</taxon>
        <taxon>Prymnesiophyceae</taxon>
        <taxon>Prymnesiales</taxon>
        <taxon>Prymnesiaceae</taxon>
        <taxon>Prymnesium</taxon>
    </lineage>
</organism>
<comment type="caution">
    <text evidence="1">The sequence shown here is derived from an EMBL/GenBank/DDBJ whole genome shotgun (WGS) entry which is preliminary data.</text>
</comment>